<name>A0ABQ0LEF0_MYCCL</name>
<protein>
    <recommendedName>
        <fullName evidence="4">DDE-1 domain-containing protein</fullName>
    </recommendedName>
</protein>
<accession>A0ABQ0LEF0</accession>
<feature type="compositionally biased region" description="Basic and acidic residues" evidence="1">
    <location>
        <begin position="15"/>
        <end position="24"/>
    </location>
</feature>
<proteinExistence type="predicted"/>
<sequence length="293" mass="33246">MVRQARQRGRPVGTRGEKRREAELRRDRAIEAAAHDFRHGMPARQAGALHGVSGKTVWARAHGRPSRRDSHEHQQALTHAEEAQLISDLEHIHQLHHAVTHDLVLRRAESIRARRGETKPLSRLWDRLRVERENDAEGLAEFYDNVRKSFVSLLSVFSPVFQLEYAYSVAFPDGEPVDPKRVWNMDEKGFLIGVAYRQHIIVFRRRAEGSPSGDPTVTQDGSREFVTSIDAINAEGDCTPPFLILKGQQVNFGWIKNSRLGRDAHLAASESGWTTNVITHQWLRQSLIPTSTP</sequence>
<feature type="compositionally biased region" description="Basic and acidic residues" evidence="1">
    <location>
        <begin position="66"/>
        <end position="75"/>
    </location>
</feature>
<feature type="region of interest" description="Disordered" evidence="1">
    <location>
        <begin position="54"/>
        <end position="75"/>
    </location>
</feature>
<evidence type="ECO:0000256" key="1">
    <source>
        <dbReference type="SAM" id="MobiDB-lite"/>
    </source>
</evidence>
<dbReference type="EMBL" id="DF845521">
    <property type="protein sequence ID" value="GAT49478.1"/>
    <property type="molecule type" value="Genomic_DNA"/>
</dbReference>
<organism evidence="2 3">
    <name type="scientific">Mycena chlorophos</name>
    <name type="common">Agaric fungus</name>
    <name type="synonym">Agaricus chlorophos</name>
    <dbReference type="NCBI Taxonomy" id="658473"/>
    <lineage>
        <taxon>Eukaryota</taxon>
        <taxon>Fungi</taxon>
        <taxon>Dikarya</taxon>
        <taxon>Basidiomycota</taxon>
        <taxon>Agaricomycotina</taxon>
        <taxon>Agaricomycetes</taxon>
        <taxon>Agaricomycetidae</taxon>
        <taxon>Agaricales</taxon>
        <taxon>Marasmiineae</taxon>
        <taxon>Mycenaceae</taxon>
        <taxon>Mycena</taxon>
    </lineage>
</organism>
<gene>
    <name evidence="2" type="ORF">MCHLO_06789</name>
</gene>
<feature type="region of interest" description="Disordered" evidence="1">
    <location>
        <begin position="1"/>
        <end position="24"/>
    </location>
</feature>
<evidence type="ECO:0008006" key="4">
    <source>
        <dbReference type="Google" id="ProtNLM"/>
    </source>
</evidence>
<evidence type="ECO:0000313" key="2">
    <source>
        <dbReference type="EMBL" id="GAT49478.1"/>
    </source>
</evidence>
<keyword evidence="3" id="KW-1185">Reference proteome</keyword>
<dbReference type="Proteomes" id="UP000815677">
    <property type="component" value="Unassembled WGS sequence"/>
</dbReference>
<evidence type="ECO:0000313" key="3">
    <source>
        <dbReference type="Proteomes" id="UP000815677"/>
    </source>
</evidence>
<reference evidence="2" key="1">
    <citation type="submission" date="2014-09" db="EMBL/GenBank/DDBJ databases">
        <title>Genome sequence of the luminous mushroom Mycena chlorophos for searching fungal bioluminescence genes.</title>
        <authorList>
            <person name="Tanaka Y."/>
            <person name="Kasuga D."/>
            <person name="Oba Y."/>
            <person name="Hase S."/>
            <person name="Sato K."/>
            <person name="Oba Y."/>
            <person name="Sakakibara Y."/>
        </authorList>
    </citation>
    <scope>NUCLEOTIDE SEQUENCE</scope>
</reference>